<keyword evidence="2" id="KW-1185">Reference proteome</keyword>
<dbReference type="AlphaFoldDB" id="A0A8S1R3G5"/>
<proteinExistence type="predicted"/>
<comment type="caution">
    <text evidence="1">The sequence shown here is derived from an EMBL/GenBank/DDBJ whole genome shotgun (WGS) entry which is preliminary data.</text>
</comment>
<evidence type="ECO:0000313" key="1">
    <source>
        <dbReference type="EMBL" id="CAD8121883.1"/>
    </source>
</evidence>
<organism evidence="1 2">
    <name type="scientific">Paramecium sonneborni</name>
    <dbReference type="NCBI Taxonomy" id="65129"/>
    <lineage>
        <taxon>Eukaryota</taxon>
        <taxon>Sar</taxon>
        <taxon>Alveolata</taxon>
        <taxon>Ciliophora</taxon>
        <taxon>Intramacronucleata</taxon>
        <taxon>Oligohymenophorea</taxon>
        <taxon>Peniculida</taxon>
        <taxon>Parameciidae</taxon>
        <taxon>Paramecium</taxon>
    </lineage>
</organism>
<dbReference type="EMBL" id="CAJJDN010000135">
    <property type="protein sequence ID" value="CAD8121883.1"/>
    <property type="molecule type" value="Genomic_DNA"/>
</dbReference>
<sequence length="56" mass="6862">MYLIKAAEYLKNLRMKEKTVFFIDVQNAYNLCRQRETYMIQLQRNDGWIKQQQNSS</sequence>
<gene>
    <name evidence="1" type="ORF">PSON_ATCC_30995.1.T1350024</name>
</gene>
<evidence type="ECO:0000313" key="2">
    <source>
        <dbReference type="Proteomes" id="UP000692954"/>
    </source>
</evidence>
<dbReference type="Proteomes" id="UP000692954">
    <property type="component" value="Unassembled WGS sequence"/>
</dbReference>
<protein>
    <submittedName>
        <fullName evidence="1">Uncharacterized protein</fullName>
    </submittedName>
</protein>
<accession>A0A8S1R3G5</accession>
<name>A0A8S1R3G5_9CILI</name>
<reference evidence="1" key="1">
    <citation type="submission" date="2021-01" db="EMBL/GenBank/DDBJ databases">
        <authorList>
            <consortium name="Genoscope - CEA"/>
            <person name="William W."/>
        </authorList>
    </citation>
    <scope>NUCLEOTIDE SEQUENCE</scope>
</reference>